<sequence length="520" mass="61160">MRIMGGLTMRKEYREHVSKGITKELRTFVNEVALVNANHIFYKRKGSKQEAYCTKCKNDFVVTGLRHNEYAECPVCKKEFKCKSDGKGRKTLIHGANILVFEKSIKDEKVLVARGFTLRRSFEGDYRNVEDEYIELANYVFEERKSTMVSRGYYWGWDGYELSKWAERATIHNFTVNSLANLPYYISFKSLEEAIKGTYLKYSCYENFEGIDILKYLDFYNKYPGIEKLIKIGLGNIVKTKLDGLGVARCINWRGKDIYKMLKLSKKDYRELIKSKVAIRPITLELYQLNCKFREKDRLTLDDIKDLEYIIGTLGDAHNLRKVLRYTTIKKAYNYINKQFKNRGKGQYHSCNGVLITWGDYIEDCKKLNIDLNIESNLFPKSVYRAHQNTIKQVEYKNNLEMDNKIEKRLEKLSELTFEYKDLIIRPALNSTEIIREGKEQVICIGSYVDKYANGMTNLFFIRKKGEEEKPFFAVEISKEWRVIQVRGKRNCLETKEVKEFMEAFEIEKLNNKKKKSKVA</sequence>
<name>A0A174DGS3_9CLOT</name>
<dbReference type="EMBL" id="CYZV01000018">
    <property type="protein sequence ID" value="CUO24397.1"/>
    <property type="molecule type" value="Genomic_DNA"/>
</dbReference>
<reference evidence="1 2" key="1">
    <citation type="submission" date="2015-09" db="EMBL/GenBank/DDBJ databases">
        <authorList>
            <consortium name="Pathogen Informatics"/>
        </authorList>
    </citation>
    <scope>NUCLEOTIDE SEQUENCE [LARGE SCALE GENOMIC DNA]</scope>
    <source>
        <strain evidence="1 2">2789STDY5834855</strain>
    </source>
</reference>
<dbReference type="InterPro" id="IPR025586">
    <property type="entry name" value="PcfJ"/>
</dbReference>
<dbReference type="OrthoDB" id="1802755at2"/>
<evidence type="ECO:0008006" key="3">
    <source>
        <dbReference type="Google" id="ProtNLM"/>
    </source>
</evidence>
<organism evidence="1 2">
    <name type="scientific">Clostridium disporicum</name>
    <dbReference type="NCBI Taxonomy" id="84024"/>
    <lineage>
        <taxon>Bacteria</taxon>
        <taxon>Bacillati</taxon>
        <taxon>Bacillota</taxon>
        <taxon>Clostridia</taxon>
        <taxon>Eubacteriales</taxon>
        <taxon>Clostridiaceae</taxon>
        <taxon>Clostridium</taxon>
    </lineage>
</organism>
<evidence type="ECO:0000313" key="1">
    <source>
        <dbReference type="EMBL" id="CUO24397.1"/>
    </source>
</evidence>
<proteinExistence type="predicted"/>
<dbReference type="Proteomes" id="UP000095558">
    <property type="component" value="Unassembled WGS sequence"/>
</dbReference>
<evidence type="ECO:0000313" key="2">
    <source>
        <dbReference type="Proteomes" id="UP000095558"/>
    </source>
</evidence>
<dbReference type="Pfam" id="PF14284">
    <property type="entry name" value="PcfJ"/>
    <property type="match status" value="1"/>
</dbReference>
<protein>
    <recommendedName>
        <fullName evidence="3">PcfJ-like protein</fullName>
    </recommendedName>
</protein>
<dbReference type="AlphaFoldDB" id="A0A174DGS3"/>
<gene>
    <name evidence="1" type="ORF">ERS852470_01807</name>
</gene>
<accession>A0A174DGS3</accession>